<dbReference type="EMBL" id="JBCLYO010000013">
    <property type="protein sequence ID" value="KAL0083667.1"/>
    <property type="molecule type" value="Genomic_DNA"/>
</dbReference>
<evidence type="ECO:0000313" key="3">
    <source>
        <dbReference type="Proteomes" id="UP001448207"/>
    </source>
</evidence>
<dbReference type="Gene3D" id="1.20.1280.50">
    <property type="match status" value="1"/>
</dbReference>
<dbReference type="Gene3D" id="3.80.10.10">
    <property type="entry name" value="Ribonuclease Inhibitor"/>
    <property type="match status" value="1"/>
</dbReference>
<evidence type="ECO:0000313" key="2">
    <source>
        <dbReference type="EMBL" id="KAL0083667.1"/>
    </source>
</evidence>
<comment type="caution">
    <text evidence="2">The sequence shown here is derived from an EMBL/GenBank/DDBJ whole genome shotgun (WGS) entry which is preliminary data.</text>
</comment>
<dbReference type="InterPro" id="IPR032675">
    <property type="entry name" value="LRR_dom_sf"/>
</dbReference>
<proteinExistence type="predicted"/>
<dbReference type="Pfam" id="PF12937">
    <property type="entry name" value="F-box-like"/>
    <property type="match status" value="1"/>
</dbReference>
<dbReference type="Proteomes" id="UP001448207">
    <property type="component" value="Unassembled WGS sequence"/>
</dbReference>
<organism evidence="2 3">
    <name type="scientific">Phycomyces blakesleeanus</name>
    <dbReference type="NCBI Taxonomy" id="4837"/>
    <lineage>
        <taxon>Eukaryota</taxon>
        <taxon>Fungi</taxon>
        <taxon>Fungi incertae sedis</taxon>
        <taxon>Mucoromycota</taxon>
        <taxon>Mucoromycotina</taxon>
        <taxon>Mucoromycetes</taxon>
        <taxon>Mucorales</taxon>
        <taxon>Phycomycetaceae</taxon>
        <taxon>Phycomyces</taxon>
    </lineage>
</organism>
<dbReference type="InterPro" id="IPR001810">
    <property type="entry name" value="F-box_dom"/>
</dbReference>
<feature type="domain" description="F-box" evidence="1">
    <location>
        <begin position="1"/>
        <end position="45"/>
    </location>
</feature>
<keyword evidence="3" id="KW-1185">Reference proteome</keyword>
<dbReference type="PROSITE" id="PS50181">
    <property type="entry name" value="FBOX"/>
    <property type="match status" value="1"/>
</dbReference>
<dbReference type="SMART" id="SM00256">
    <property type="entry name" value="FBOX"/>
    <property type="match status" value="1"/>
</dbReference>
<dbReference type="SUPFAM" id="SSF81383">
    <property type="entry name" value="F-box domain"/>
    <property type="match status" value="1"/>
</dbReference>
<dbReference type="SUPFAM" id="SSF52047">
    <property type="entry name" value="RNI-like"/>
    <property type="match status" value="1"/>
</dbReference>
<dbReference type="CDD" id="cd09917">
    <property type="entry name" value="F-box_SF"/>
    <property type="match status" value="1"/>
</dbReference>
<name>A0ABR3AWH2_PHYBL</name>
<protein>
    <recommendedName>
        <fullName evidence="1">F-box domain-containing protein</fullName>
    </recommendedName>
</protein>
<evidence type="ECO:0000259" key="1">
    <source>
        <dbReference type="PROSITE" id="PS50181"/>
    </source>
</evidence>
<gene>
    <name evidence="2" type="ORF">J3Q64DRAFT_1748691</name>
</gene>
<sequence>MLISDLPFEIILHLANFLPTKDRLTCTSVCRSWKVPLQESLWRTVDICNKTKLDAICDITSDQHDIFKINGHRVHTLRLADWLSVNDRQFYTIQNRFQYLNRLYVRIKVLGDIGFDDTTDWKLSRHLSQLEIYIEGLTPVAKVNTLFKILSFSPSIIRLEYIKYYYPRGITYTLEDFEKLHTLLPQLQYLSLDAEFDIPFEDLTKISTIMPVNDLTVVKLRMTNLSLQSLYYFLHKYHKLRTLELDILSNSNRSHFDRNEILPMFSSLNSVFPYLEKIIIKGPTTSGFAFITLWKLIRQFDTPLKHLVYDISSRVFTSDRPAGAIIECIRYCSTTLETISIFGDVRFSYPHMLPLALGLCHRLVALNFGVNSNSIALDDLLDHCTSLKRLRLSARRLYTKSKSPNGAPIHKLQILETTHAMIEVSLFSYLSCRCKYLKYLRMADAKVFGQVSRRTGSLCIDMFNSRFELLQLNSVCFYGTNNFTCDEEALINLIALTGSDSQQAHSTNRRDTLMPINGSLWYHTHFHWGDKSESEEVQMLENKEAERIHRHFRNFRYKNEKISYQMELQRYSHGIASQQSWKNDFSRGYVAFCCGYVGKHVISTLPFNDDSLWRKLHETLH</sequence>
<dbReference type="InterPro" id="IPR036047">
    <property type="entry name" value="F-box-like_dom_sf"/>
</dbReference>
<reference evidence="2 3" key="1">
    <citation type="submission" date="2024-04" db="EMBL/GenBank/DDBJ databases">
        <title>Symmetric and asymmetric DNA N6-adenine methylation regulates different biological responses in Mucorales.</title>
        <authorList>
            <consortium name="Lawrence Berkeley National Laboratory"/>
            <person name="Lax C."/>
            <person name="Mondo S.J."/>
            <person name="Osorio-Concepcion M."/>
            <person name="Muszewska A."/>
            <person name="Corrochano-Luque M."/>
            <person name="Gutierrez G."/>
            <person name="Riley R."/>
            <person name="Lipzen A."/>
            <person name="Guo J."/>
            <person name="Hundley H."/>
            <person name="Amirebrahimi M."/>
            <person name="Ng V."/>
            <person name="Lorenzo-Gutierrez D."/>
            <person name="Binder U."/>
            <person name="Yang J."/>
            <person name="Song Y."/>
            <person name="Canovas D."/>
            <person name="Navarro E."/>
            <person name="Freitag M."/>
            <person name="Gabaldon T."/>
            <person name="Grigoriev I.V."/>
            <person name="Corrochano L.M."/>
            <person name="Nicolas F.E."/>
            <person name="Garre V."/>
        </authorList>
    </citation>
    <scope>NUCLEOTIDE SEQUENCE [LARGE SCALE GENOMIC DNA]</scope>
    <source>
        <strain evidence="2 3">L51</strain>
    </source>
</reference>
<accession>A0ABR3AWH2</accession>